<evidence type="ECO:0000256" key="5">
    <source>
        <dbReference type="SAM" id="MobiDB-lite"/>
    </source>
</evidence>
<dbReference type="Gene3D" id="2.60.120.260">
    <property type="entry name" value="Galactose-binding domain-like"/>
    <property type="match status" value="1"/>
</dbReference>
<proteinExistence type="predicted"/>
<comment type="caution">
    <text evidence="4">Lacks conserved residue(s) required for the propagation of feature annotation.</text>
</comment>
<dbReference type="Pfam" id="PF26129">
    <property type="entry name" value="Vwde"/>
    <property type="match status" value="1"/>
</dbReference>
<feature type="disulfide bond" evidence="4">
    <location>
        <begin position="1160"/>
        <end position="1169"/>
    </location>
</feature>
<feature type="transmembrane region" description="Helical" evidence="6">
    <location>
        <begin position="1381"/>
        <end position="1405"/>
    </location>
</feature>
<dbReference type="SMART" id="SM00209">
    <property type="entry name" value="TSP1"/>
    <property type="match status" value="1"/>
</dbReference>
<keyword evidence="4" id="KW-0245">EGF-like domain</keyword>
<dbReference type="InterPro" id="IPR036383">
    <property type="entry name" value="TSP1_rpt_sf"/>
</dbReference>
<evidence type="ECO:0000259" key="8">
    <source>
        <dbReference type="PROSITE" id="PS50026"/>
    </source>
</evidence>
<evidence type="ECO:0000259" key="9">
    <source>
        <dbReference type="PROSITE" id="PS51233"/>
    </source>
</evidence>
<dbReference type="InterPro" id="IPR057774">
    <property type="entry name" value="D8C_UMOD/GP2/OIT3-like"/>
</dbReference>
<dbReference type="PROSITE" id="PS51233">
    <property type="entry name" value="VWFD"/>
    <property type="match status" value="1"/>
</dbReference>
<dbReference type="EMBL" id="JAODUP010000020">
    <property type="protein sequence ID" value="KAK2168142.1"/>
    <property type="molecule type" value="Genomic_DNA"/>
</dbReference>
<keyword evidence="1 7" id="KW-0732">Signal</keyword>
<dbReference type="SUPFAM" id="SSF82895">
    <property type="entry name" value="TSP-1 type 1 repeat"/>
    <property type="match status" value="1"/>
</dbReference>
<feature type="disulfide bond" evidence="4">
    <location>
        <begin position="1141"/>
        <end position="1158"/>
    </location>
</feature>
<accession>A0AAD9NFA5</accession>
<keyword evidence="6" id="KW-0812">Transmembrane</keyword>
<keyword evidence="2" id="KW-0106">Calcium</keyword>
<dbReference type="InterPro" id="IPR000742">
    <property type="entry name" value="EGF"/>
</dbReference>
<gene>
    <name evidence="10" type="ORF">LSH36_20g11053</name>
</gene>
<feature type="domain" description="EGF-like" evidence="8">
    <location>
        <begin position="1132"/>
        <end position="1170"/>
    </location>
</feature>
<evidence type="ECO:0000313" key="11">
    <source>
        <dbReference type="Proteomes" id="UP001208570"/>
    </source>
</evidence>
<sequence length="1478" mass="164652">MARLIGTSRQLPEWTTLVILLGTLSTVICSDPCQSSLKTLREYEYRDIDFFPSNPDDWENICDARTIVKGDWYRVSPNNKQRLAETCPKIAACGTVFPIWLGGSHPTDDIIKEMKVFMNFRGNCNYWDPDSDNTVYVKKCLVTGGGHFYIYRLPDAPFCDTGYCTEEDLSTTTTMTTTKSTTTTPTTTMPTTTTPTTTTTCAGIQDPNRDGACLSRQPLLTEQPTIEGPYLEDGQPAIYCNIRYIGNDVMARERFYVTFVIGDRSVKEIETERDHRRVKLPPEALIGRMGNVISNNRIDVYERDEEPIKIWPYATLPVTCAAPLPRCSLSLRIIPKSPELKSAFICRYTISEKSWNTTTKTAKGKTPLTLKGRTSPLYSGTSKTFQLQFMKLNLENGNIWDDYTMEPITVHYYDSPFGLCKIELDTYVTTFDKRQYGFPGKGELLALKSSTKRIYEASSLINLRNTNVQIRTKTSKMCFGGHACVCGVAVREGNSIAILDACNDYVSGGFTLSRTAIYRYDVKPPKRFRITRDGPGKRFSFNLPSGAHVVADVKSHGLDVFIHTTSTDYGSTSGLCGSYDGNPRNDPDPNLMSDITAFRIQRSQSFFDKAPDQRNIEILPVDYCSCSEEDTFTCGAEELIDPGSYAGSPGVNGVGPPGSAVDVPEKITKYTVIAEKDVDQDAAYQQRDLQIDWSYPFDYGDGYTAPPVRTTWPTPSGLTEYQAKTKCQTTLRKLPFYAKCRNVVGIGDEEVVVKCVKAIQRTDNADITSLALASYEHECFFGASSQEKLRKKTSDGDMGILDQSLFNDMCPGNCNGHGDCSSQQCSCYPGYRSSDCHLPEDQLPTIHDLINGNMCDVRERPCRQVAILASNVTDDSSLTCRITFVDWNDKLGVVYTTKATLRTSTEVVCELPDSPLVTNDNNDNTIIKGRHYWSIEISNDGERYQGGRKLLVWDSKCLSCNNDNSCIVKTGTCLINNRCYGRYESNSLISSCSRCDPSVSTTEFTSIPSNRHPVLSGPFTIYKLRYDDYNSYLLATDSDSQNELSFSLDSSLVVSGISLMSRGLLHVSSEVSRDVTIKVKVTDSCGASDRQTFRINTIDCGCMATSSCSIKQIRSKTHQYLCDCDDSCTIQSTEKCLSPACPEGVRCQPNPYRTGFNCQCKTRSRESRCSIKGLSVWTEWGDWSGCSKQCDYGIRTRLRECLGCLAPEISTELCNKDQCTELKAEQPKGVIVKVQVADDKSAEGLLKKQDTLLEIIRQFINEICTKGSSACCGRDVWLNPLTVYNFVPSNNIWLANGYPKVSWYQKIIRLKVLATIPGATYQQYCIKNERKKRSTSPDAHYIPSNIIKEAVTKSIGHLEQSLHVKVIDVIEVSTTSEDNGILYAAVGAGLVLICIIIAIIIVFVCRRNQKGRSKKASAGTGNNGKQLPHPSDREKGKFLDGGIMPHRYSQNPLIRQGLSHDNMSDKCECRNIESVTQR</sequence>
<evidence type="ECO:0000313" key="10">
    <source>
        <dbReference type="EMBL" id="KAK2168142.1"/>
    </source>
</evidence>
<name>A0AAD9NFA5_9ANNE</name>
<evidence type="ECO:0000256" key="6">
    <source>
        <dbReference type="SAM" id="Phobius"/>
    </source>
</evidence>
<dbReference type="Pfam" id="PF23283">
    <property type="entry name" value="D8C_UMOD"/>
    <property type="match status" value="1"/>
</dbReference>
<dbReference type="Gene3D" id="2.20.100.10">
    <property type="entry name" value="Thrombospondin type-1 (TSP1) repeat"/>
    <property type="match status" value="1"/>
</dbReference>
<keyword evidence="3 4" id="KW-1015">Disulfide bond</keyword>
<feature type="chain" id="PRO_5042025809" description="VWFD domain-containing protein" evidence="7">
    <location>
        <begin position="30"/>
        <end position="1478"/>
    </location>
</feature>
<evidence type="ECO:0000256" key="3">
    <source>
        <dbReference type="ARBA" id="ARBA00023157"/>
    </source>
</evidence>
<dbReference type="Pfam" id="PF00094">
    <property type="entry name" value="VWD"/>
    <property type="match status" value="1"/>
</dbReference>
<evidence type="ECO:0008006" key="12">
    <source>
        <dbReference type="Google" id="ProtNLM"/>
    </source>
</evidence>
<dbReference type="PROSITE" id="PS50092">
    <property type="entry name" value="TSP1"/>
    <property type="match status" value="1"/>
</dbReference>
<dbReference type="InterPro" id="IPR000884">
    <property type="entry name" value="TSP1_rpt"/>
</dbReference>
<organism evidence="10 11">
    <name type="scientific">Paralvinella palmiformis</name>
    <dbReference type="NCBI Taxonomy" id="53620"/>
    <lineage>
        <taxon>Eukaryota</taxon>
        <taxon>Metazoa</taxon>
        <taxon>Spiralia</taxon>
        <taxon>Lophotrochozoa</taxon>
        <taxon>Annelida</taxon>
        <taxon>Polychaeta</taxon>
        <taxon>Sedentaria</taxon>
        <taxon>Canalipalpata</taxon>
        <taxon>Terebellida</taxon>
        <taxon>Terebelliformia</taxon>
        <taxon>Alvinellidae</taxon>
        <taxon>Paralvinella</taxon>
    </lineage>
</organism>
<reference evidence="10" key="1">
    <citation type="journal article" date="2023" name="Mol. Biol. Evol.">
        <title>Third-Generation Sequencing Reveals the Adaptive Role of the Epigenome in Three Deep-Sea Polychaetes.</title>
        <authorList>
            <person name="Perez M."/>
            <person name="Aroh O."/>
            <person name="Sun Y."/>
            <person name="Lan Y."/>
            <person name="Juniper S.K."/>
            <person name="Young C.R."/>
            <person name="Angers B."/>
            <person name="Qian P.Y."/>
        </authorList>
    </citation>
    <scope>NUCLEOTIDE SEQUENCE</scope>
    <source>
        <strain evidence="10">P08H-3</strain>
    </source>
</reference>
<dbReference type="InterPro" id="IPR058727">
    <property type="entry name" value="Helical_Vwde"/>
</dbReference>
<comment type="caution">
    <text evidence="10">The sequence shown here is derived from an EMBL/GenBank/DDBJ whole genome shotgun (WGS) entry which is preliminary data.</text>
</comment>
<feature type="domain" description="VWFD" evidence="9">
    <location>
        <begin position="418"/>
        <end position="625"/>
    </location>
</feature>
<evidence type="ECO:0000256" key="4">
    <source>
        <dbReference type="PROSITE-ProRule" id="PRU00076"/>
    </source>
</evidence>
<evidence type="ECO:0000256" key="1">
    <source>
        <dbReference type="ARBA" id="ARBA00022729"/>
    </source>
</evidence>
<feature type="region of interest" description="Disordered" evidence="5">
    <location>
        <begin position="175"/>
        <end position="197"/>
    </location>
</feature>
<feature type="region of interest" description="Disordered" evidence="5">
    <location>
        <begin position="1413"/>
        <end position="1436"/>
    </location>
</feature>
<feature type="signal peptide" evidence="7">
    <location>
        <begin position="1"/>
        <end position="29"/>
    </location>
</feature>
<keyword evidence="6" id="KW-1133">Transmembrane helix</keyword>
<keyword evidence="6" id="KW-0472">Membrane</keyword>
<protein>
    <recommendedName>
        <fullName evidence="12">VWFD domain-containing protein</fullName>
    </recommendedName>
</protein>
<evidence type="ECO:0000256" key="2">
    <source>
        <dbReference type="ARBA" id="ARBA00022837"/>
    </source>
</evidence>
<dbReference type="PROSITE" id="PS50026">
    <property type="entry name" value="EGF_3"/>
    <property type="match status" value="1"/>
</dbReference>
<dbReference type="InterPro" id="IPR001846">
    <property type="entry name" value="VWF_type-D"/>
</dbReference>
<keyword evidence="11" id="KW-1185">Reference proteome</keyword>
<evidence type="ECO:0000256" key="7">
    <source>
        <dbReference type="SAM" id="SignalP"/>
    </source>
</evidence>
<dbReference type="Proteomes" id="UP001208570">
    <property type="component" value="Unassembled WGS sequence"/>
</dbReference>